<keyword evidence="2" id="KW-1185">Reference proteome</keyword>
<sequence length="339" mass="36832">MHIKSALALGFLPQLIAGYSIGRRGVDCSFEQTAMDGDTCEDFAGAWGTSVEDFKKLNPGVNCEKMAAGKYCVIGTVNDNDPTPTSTPSVPSTTQSTTTTQTPTQTCYPDPPENIQPGAVCGCDKWHLVKEGTTCDAIIDYEKINGSDFFKWNPEIGGKACTGLWKGYQVCVHGPGATKPTSTSKQPEPTCHPKTAPTPIQPGAVCKCDKWHQVKDGTTCDAIVKSENIYADDFYKWNPKIGGKTCSGLWKGYYVCVHVPGAKRPPTQPPCHPNAPKNVQPGATCKCKKWHLVKDAKTTCDAIIKYEHIKADNFYKWNPKIGGKKCDGLWKGYNVCVGV</sequence>
<evidence type="ECO:0000313" key="2">
    <source>
        <dbReference type="Proteomes" id="UP001148737"/>
    </source>
</evidence>
<reference evidence="1" key="1">
    <citation type="submission" date="2022-07" db="EMBL/GenBank/DDBJ databases">
        <title>Genome Sequence of Lecanicillium saksenae.</title>
        <authorList>
            <person name="Buettner E."/>
        </authorList>
    </citation>
    <scope>NUCLEOTIDE SEQUENCE</scope>
    <source>
        <strain evidence="1">VT-O1</strain>
    </source>
</reference>
<dbReference type="Proteomes" id="UP001148737">
    <property type="component" value="Unassembled WGS sequence"/>
</dbReference>
<proteinExistence type="predicted"/>
<organism evidence="1 2">
    <name type="scientific">Lecanicillium saksenae</name>
    <dbReference type="NCBI Taxonomy" id="468837"/>
    <lineage>
        <taxon>Eukaryota</taxon>
        <taxon>Fungi</taxon>
        <taxon>Dikarya</taxon>
        <taxon>Ascomycota</taxon>
        <taxon>Pezizomycotina</taxon>
        <taxon>Sordariomycetes</taxon>
        <taxon>Hypocreomycetidae</taxon>
        <taxon>Hypocreales</taxon>
        <taxon>Cordycipitaceae</taxon>
        <taxon>Lecanicillium</taxon>
    </lineage>
</organism>
<evidence type="ECO:0000313" key="1">
    <source>
        <dbReference type="EMBL" id="KAJ3496906.1"/>
    </source>
</evidence>
<protein>
    <submittedName>
        <fullName evidence="1">Uncharacterized protein</fullName>
    </submittedName>
</protein>
<name>A0ACC1R4P5_9HYPO</name>
<gene>
    <name evidence="1" type="ORF">NLG97_g2306</name>
</gene>
<dbReference type="EMBL" id="JANAKD010000152">
    <property type="protein sequence ID" value="KAJ3496906.1"/>
    <property type="molecule type" value="Genomic_DNA"/>
</dbReference>
<accession>A0ACC1R4P5</accession>
<comment type="caution">
    <text evidence="1">The sequence shown here is derived from an EMBL/GenBank/DDBJ whole genome shotgun (WGS) entry which is preliminary data.</text>
</comment>